<keyword evidence="2" id="KW-1185">Reference proteome</keyword>
<accession>A0ABQ4K187</accession>
<dbReference type="Proteomes" id="UP000677457">
    <property type="component" value="Unassembled WGS sequence"/>
</dbReference>
<name>A0ABQ4K187_SALAC</name>
<protein>
    <submittedName>
        <fullName evidence="1">Uncharacterized protein</fullName>
    </submittedName>
</protein>
<comment type="caution">
    <text evidence="1">The sequence shown here is derived from an EMBL/GenBank/DDBJ whole genome shotgun (WGS) entry which is preliminary data.</text>
</comment>
<organism evidence="1 2">
    <name type="scientific">Salinispora arenicola</name>
    <dbReference type="NCBI Taxonomy" id="168697"/>
    <lineage>
        <taxon>Bacteria</taxon>
        <taxon>Bacillati</taxon>
        <taxon>Actinomycetota</taxon>
        <taxon>Actinomycetes</taxon>
        <taxon>Micromonosporales</taxon>
        <taxon>Micromonosporaceae</taxon>
        <taxon>Salinispora</taxon>
    </lineage>
</organism>
<dbReference type="EMBL" id="BOQM01000076">
    <property type="protein sequence ID" value="GIM88199.1"/>
    <property type="molecule type" value="Genomic_DNA"/>
</dbReference>
<evidence type="ECO:0000313" key="1">
    <source>
        <dbReference type="EMBL" id="GIM88199.1"/>
    </source>
</evidence>
<evidence type="ECO:0000313" key="2">
    <source>
        <dbReference type="Proteomes" id="UP000677457"/>
    </source>
</evidence>
<reference evidence="1 2" key="1">
    <citation type="submission" date="2021-03" db="EMBL/GenBank/DDBJ databases">
        <title>Whole genome shotgun sequence of Salinispora arenicola NBRC 105043.</title>
        <authorList>
            <person name="Komaki H."/>
            <person name="Tamura T."/>
        </authorList>
    </citation>
    <scope>NUCLEOTIDE SEQUENCE [LARGE SCALE GENOMIC DNA]</scope>
    <source>
        <strain evidence="1 2">NBRC 105043</strain>
    </source>
</reference>
<proteinExistence type="predicted"/>
<gene>
    <name evidence="1" type="ORF">Sar04_49350</name>
</gene>
<sequence>MRNGSGDEWSIVFSQAGAFIRGFGHESPMSPANNDDELRPGLVDTVLGVFATCVDEPAFSFEGALEATGCLWRQHGDDQWHAGGIDIPDGDDPDGANRLFKVLVKSAPTAYHRFAEDYYVTAVDPRQSARFSLCAR</sequence>